<dbReference type="GO" id="GO:0009007">
    <property type="term" value="F:site-specific DNA-methyltransferase (adenine-specific) activity"/>
    <property type="evidence" value="ECO:0007669"/>
    <property type="project" value="UniProtKB-EC"/>
</dbReference>
<comment type="caution">
    <text evidence="12">The sequence shown here is derived from an EMBL/GenBank/DDBJ whole genome shotgun (WGS) entry which is preliminary data.</text>
</comment>
<dbReference type="InterPro" id="IPR002052">
    <property type="entry name" value="DNA_methylase_N6_adenine_CS"/>
</dbReference>
<dbReference type="SUPFAM" id="SSF116734">
    <property type="entry name" value="DNA methylase specificity domain"/>
    <property type="match status" value="1"/>
</dbReference>
<evidence type="ECO:0000256" key="7">
    <source>
        <dbReference type="ARBA" id="ARBA00023125"/>
    </source>
</evidence>
<reference evidence="12" key="1">
    <citation type="submission" date="2018-10" db="EMBL/GenBank/DDBJ databases">
        <authorList>
            <person name="Hariharan J."/>
            <person name="Choudoir M.J."/>
            <person name="Diebold P."/>
            <person name="Panke-Buisse K."/>
            <person name="Campbell A.N."/>
            <person name="Buckley D.H."/>
        </authorList>
    </citation>
    <scope>NUCLEOTIDE SEQUENCE</scope>
    <source>
        <strain evidence="12">Gb1</strain>
    </source>
</reference>
<dbReference type="Gene3D" id="3.90.220.20">
    <property type="entry name" value="DNA methylase specificity domains"/>
    <property type="match status" value="1"/>
</dbReference>
<keyword evidence="5" id="KW-0949">S-adenosyl-L-methionine</keyword>
<evidence type="ECO:0000259" key="11">
    <source>
        <dbReference type="Pfam" id="PF12161"/>
    </source>
</evidence>
<dbReference type="GO" id="GO:0008170">
    <property type="term" value="F:N-methyltransferase activity"/>
    <property type="evidence" value="ECO:0007669"/>
    <property type="project" value="InterPro"/>
</dbReference>
<dbReference type="GO" id="GO:0003677">
    <property type="term" value="F:DNA binding"/>
    <property type="evidence" value="ECO:0007669"/>
    <property type="project" value="UniProtKB-KW"/>
</dbReference>
<evidence type="ECO:0000256" key="1">
    <source>
        <dbReference type="ARBA" id="ARBA00006594"/>
    </source>
</evidence>
<name>A0A652KWY1_9ACTN</name>
<dbReference type="Pfam" id="PF02384">
    <property type="entry name" value="N6_Mtase"/>
    <property type="match status" value="1"/>
</dbReference>
<keyword evidence="4" id="KW-0808">Transferase</keyword>
<evidence type="ECO:0000259" key="10">
    <source>
        <dbReference type="Pfam" id="PF02384"/>
    </source>
</evidence>
<dbReference type="Pfam" id="PF12161">
    <property type="entry name" value="HsdM_N"/>
    <property type="match status" value="1"/>
</dbReference>
<dbReference type="GO" id="GO:0009307">
    <property type="term" value="P:DNA restriction-modification system"/>
    <property type="evidence" value="ECO:0007669"/>
    <property type="project" value="UniProtKB-KW"/>
</dbReference>
<accession>A0A652KWY1</accession>
<evidence type="ECO:0000256" key="8">
    <source>
        <dbReference type="ARBA" id="ARBA00047942"/>
    </source>
</evidence>
<comment type="similarity">
    <text evidence="1">Belongs to the N(4)/N(6)-methyltransferase family.</text>
</comment>
<evidence type="ECO:0000256" key="5">
    <source>
        <dbReference type="ARBA" id="ARBA00022691"/>
    </source>
</evidence>
<dbReference type="AlphaFoldDB" id="A0A652KWY1"/>
<keyword evidence="7" id="KW-0238">DNA-binding</keyword>
<evidence type="ECO:0000256" key="2">
    <source>
        <dbReference type="ARBA" id="ARBA00011900"/>
    </source>
</evidence>
<feature type="region of interest" description="Disordered" evidence="9">
    <location>
        <begin position="394"/>
        <end position="419"/>
    </location>
</feature>
<dbReference type="Gene3D" id="3.40.50.150">
    <property type="entry name" value="Vaccinia Virus protein VP39"/>
    <property type="match status" value="1"/>
</dbReference>
<dbReference type="EC" id="2.1.1.72" evidence="2"/>
<dbReference type="PRINTS" id="PR00507">
    <property type="entry name" value="N12N6MTFRASE"/>
</dbReference>
<keyword evidence="6" id="KW-0680">Restriction system</keyword>
<feature type="domain" description="N6 adenine-specific DNA methyltransferase N-terminal" evidence="11">
    <location>
        <begin position="6"/>
        <end position="129"/>
    </location>
</feature>
<dbReference type="Gene3D" id="1.20.1260.30">
    <property type="match status" value="1"/>
</dbReference>
<protein>
    <recommendedName>
        <fullName evidence="2">site-specific DNA-methyltransferase (adenine-specific)</fullName>
        <ecNumber evidence="2">2.1.1.72</ecNumber>
    </recommendedName>
</protein>
<dbReference type="PANTHER" id="PTHR42933">
    <property type="entry name" value="SLR6095 PROTEIN"/>
    <property type="match status" value="1"/>
</dbReference>
<dbReference type="PANTHER" id="PTHR42933:SF3">
    <property type="entry name" value="TYPE I RESTRICTION ENZYME MJAVIII METHYLASE SUBUNIT"/>
    <property type="match status" value="1"/>
</dbReference>
<sequence>MLSRELQSKIDRLWDAFWSGGLSNPLEILEQITYLLFIRMLDVRRTSQERDAASAGAPVDSVSTPLLNERLRWSSLLDEAPQHMFATVRDEIFPLLRTYGNENPEFLGHFADARFSIPTPGLLAKVVDTLEGVPLDAVGVGGDVYEYMLGKVAKAGHNGQFWTPRHIVQLMVEMTAPQPGEVICDPACGGAGFLVAAAEYVNRNRPETPEGPARHEQAGETTFQGFDFDNTMLRIGSMNMWLHGVQSPDIRYRDSLAQNTVEDSGRYSLVLTNPPFAGSLDYDAAADDLQKVIQTKKTELLFVALVLQLLKPGGRAAVIVPDGVLFGSTKAHKELRKILVENHQIDALVKLPSGVFRPYAGVSTSILFLTKTSGRGTDSVWFYDVTADGRSLDDRRTPLLSPKKLGPTPSERLDRSEHAKNNLPDVVSRWLLRHTSERGRRPSEQSFLVSKKEIAKSGYNLSLNYYRQAHETKELARESVRLGDFSEIYGGSVAARETGPAAPSGDPDVRRRVLQPSLLASQLCPVDTLPVRKDRREPRWRLREGDIVGRDLANVRHWTILPAEYEGVQPGQGLIVIRPLENPVPSEYLVTYLSSPQAEQQIKLYSVIPRIRRADLADIRVPICEGDFEEVRTSIARLAEGQVESEKIRDQLRDARLRIFEKGSSSERRARLDEAAELSSLIAQNLRKQSEPYRIFQETYPYGIARAVRKFRHSTSPAEKHEAALQCVESLILSLGIVAHAIAANRGRQDLPEIVQWKQAVGGGGVALGHWVAVIRAVGADAKEIGDPASGLAEATTQKKGKKGLMADLSALVILRNKIRHGAGPRTRAEFDRSSEKLERLMFSSLSWCTFLARARWVHMDRLRWLPEVGKFEVSGLVLMGDHPDFEPITFQTDVPLADGSLYMLTPQNEPIQLSPFCLLEDCPTCLAPELYYPDRLTASTALLKSLDRGHELESDTVYASLRPWTQA</sequence>
<dbReference type="EMBL" id="RDBM01000035">
    <property type="protein sequence ID" value="TXS27974.1"/>
    <property type="molecule type" value="Genomic_DNA"/>
</dbReference>
<evidence type="ECO:0000256" key="4">
    <source>
        <dbReference type="ARBA" id="ARBA00022679"/>
    </source>
</evidence>
<dbReference type="InterPro" id="IPR038333">
    <property type="entry name" value="T1MK-like_N_sf"/>
</dbReference>
<comment type="catalytic activity">
    <reaction evidence="8">
        <text>a 2'-deoxyadenosine in DNA + S-adenosyl-L-methionine = an N(6)-methyl-2'-deoxyadenosine in DNA + S-adenosyl-L-homocysteine + H(+)</text>
        <dbReference type="Rhea" id="RHEA:15197"/>
        <dbReference type="Rhea" id="RHEA-COMP:12418"/>
        <dbReference type="Rhea" id="RHEA-COMP:12419"/>
        <dbReference type="ChEBI" id="CHEBI:15378"/>
        <dbReference type="ChEBI" id="CHEBI:57856"/>
        <dbReference type="ChEBI" id="CHEBI:59789"/>
        <dbReference type="ChEBI" id="CHEBI:90615"/>
        <dbReference type="ChEBI" id="CHEBI:90616"/>
        <dbReference type="EC" id="2.1.1.72"/>
    </reaction>
</comment>
<gene>
    <name evidence="12" type="ORF">EAO74_18665</name>
</gene>
<dbReference type="RefSeq" id="WP_147984143.1">
    <property type="nucleotide sequence ID" value="NZ_RDBM01000035.1"/>
</dbReference>
<dbReference type="GO" id="GO:0032259">
    <property type="term" value="P:methylation"/>
    <property type="evidence" value="ECO:0007669"/>
    <property type="project" value="UniProtKB-KW"/>
</dbReference>
<proteinExistence type="inferred from homology"/>
<dbReference type="InterPro" id="IPR029063">
    <property type="entry name" value="SAM-dependent_MTases_sf"/>
</dbReference>
<evidence type="ECO:0000256" key="9">
    <source>
        <dbReference type="SAM" id="MobiDB-lite"/>
    </source>
</evidence>
<evidence type="ECO:0000256" key="6">
    <source>
        <dbReference type="ARBA" id="ARBA00022747"/>
    </source>
</evidence>
<evidence type="ECO:0000256" key="3">
    <source>
        <dbReference type="ARBA" id="ARBA00022603"/>
    </source>
</evidence>
<dbReference type="SUPFAM" id="SSF53335">
    <property type="entry name" value="S-adenosyl-L-methionine-dependent methyltransferases"/>
    <property type="match status" value="1"/>
</dbReference>
<evidence type="ECO:0000313" key="12">
    <source>
        <dbReference type="EMBL" id="TXS27974.1"/>
    </source>
</evidence>
<organism evidence="12">
    <name type="scientific">Streptomyces sp. gb1(2016)</name>
    <dbReference type="NCBI Taxonomy" id="1828321"/>
    <lineage>
        <taxon>Bacteria</taxon>
        <taxon>Bacillati</taxon>
        <taxon>Actinomycetota</taxon>
        <taxon>Actinomycetes</taxon>
        <taxon>Kitasatosporales</taxon>
        <taxon>Streptomycetaceae</taxon>
        <taxon>Streptomyces</taxon>
    </lineage>
</organism>
<dbReference type="PROSITE" id="PS00092">
    <property type="entry name" value="N6_MTASE"/>
    <property type="match status" value="1"/>
</dbReference>
<feature type="domain" description="DNA methylase adenine-specific" evidence="10">
    <location>
        <begin position="142"/>
        <end position="474"/>
    </location>
</feature>
<dbReference type="InterPro" id="IPR044946">
    <property type="entry name" value="Restrct_endonuc_typeI_TRD_sf"/>
</dbReference>
<keyword evidence="3" id="KW-0489">Methyltransferase</keyword>
<dbReference type="InterPro" id="IPR003356">
    <property type="entry name" value="DNA_methylase_A-5"/>
</dbReference>
<dbReference type="InterPro" id="IPR051537">
    <property type="entry name" value="DNA_Adenine_Mtase"/>
</dbReference>
<dbReference type="InterPro" id="IPR022749">
    <property type="entry name" value="D12N6_MeTrfase_N"/>
</dbReference>